<keyword evidence="1" id="KW-0812">Transmembrane</keyword>
<proteinExistence type="predicted"/>
<reference evidence="2 3" key="1">
    <citation type="journal article" date="2009" name="Nat. Genet.">
        <title>The genome of the cucumber, Cucumis sativus L.</title>
        <authorList>
            <person name="Huang S."/>
            <person name="Li R."/>
            <person name="Zhang Z."/>
            <person name="Li L."/>
            <person name="Gu X."/>
            <person name="Fan W."/>
            <person name="Lucas W.J."/>
            <person name="Wang X."/>
            <person name="Xie B."/>
            <person name="Ni P."/>
            <person name="Ren Y."/>
            <person name="Zhu H."/>
            <person name="Li J."/>
            <person name="Lin K."/>
            <person name="Jin W."/>
            <person name="Fei Z."/>
            <person name="Li G."/>
            <person name="Staub J."/>
            <person name="Kilian A."/>
            <person name="van der Vossen E.A."/>
            <person name="Wu Y."/>
            <person name="Guo J."/>
            <person name="He J."/>
            <person name="Jia Z."/>
            <person name="Ren Y."/>
            <person name="Tian G."/>
            <person name="Lu Y."/>
            <person name="Ruan J."/>
            <person name="Qian W."/>
            <person name="Wang M."/>
            <person name="Huang Q."/>
            <person name="Li B."/>
            <person name="Xuan Z."/>
            <person name="Cao J."/>
            <person name="Asan"/>
            <person name="Wu Z."/>
            <person name="Zhang J."/>
            <person name="Cai Q."/>
            <person name="Bai Y."/>
            <person name="Zhao B."/>
            <person name="Han Y."/>
            <person name="Li Y."/>
            <person name="Li X."/>
            <person name="Wang S."/>
            <person name="Shi Q."/>
            <person name="Liu S."/>
            <person name="Cho W.K."/>
            <person name="Kim J.Y."/>
            <person name="Xu Y."/>
            <person name="Heller-Uszynska K."/>
            <person name="Miao H."/>
            <person name="Cheng Z."/>
            <person name="Zhang S."/>
            <person name="Wu J."/>
            <person name="Yang Y."/>
            <person name="Kang H."/>
            <person name="Li M."/>
            <person name="Liang H."/>
            <person name="Ren X."/>
            <person name="Shi Z."/>
            <person name="Wen M."/>
            <person name="Jian M."/>
            <person name="Yang H."/>
            <person name="Zhang G."/>
            <person name="Yang Z."/>
            <person name="Chen R."/>
            <person name="Liu S."/>
            <person name="Li J."/>
            <person name="Ma L."/>
            <person name="Liu H."/>
            <person name="Zhou Y."/>
            <person name="Zhao J."/>
            <person name="Fang X."/>
            <person name="Li G."/>
            <person name="Fang L."/>
            <person name="Li Y."/>
            <person name="Liu D."/>
            <person name="Zheng H."/>
            <person name="Zhang Y."/>
            <person name="Qin N."/>
            <person name="Li Z."/>
            <person name="Yang G."/>
            <person name="Yang S."/>
            <person name="Bolund L."/>
            <person name="Kristiansen K."/>
            <person name="Zheng H."/>
            <person name="Li S."/>
            <person name="Zhang X."/>
            <person name="Yang H."/>
            <person name="Wang J."/>
            <person name="Sun R."/>
            <person name="Zhang B."/>
            <person name="Jiang S."/>
            <person name="Wang J."/>
            <person name="Du Y."/>
            <person name="Li S."/>
        </authorList>
    </citation>
    <scope>NUCLEOTIDE SEQUENCE [LARGE SCALE GENOMIC DNA]</scope>
    <source>
        <strain evidence="3">cv. 9930</strain>
    </source>
</reference>
<accession>A0A0A0KB86</accession>
<dbReference type="Gramene" id="KGN45021">
    <property type="protein sequence ID" value="KGN45021"/>
    <property type="gene ID" value="Csa_7G407740"/>
</dbReference>
<evidence type="ECO:0000256" key="1">
    <source>
        <dbReference type="SAM" id="Phobius"/>
    </source>
</evidence>
<evidence type="ECO:0008006" key="4">
    <source>
        <dbReference type="Google" id="ProtNLM"/>
    </source>
</evidence>
<feature type="transmembrane region" description="Helical" evidence="1">
    <location>
        <begin position="20"/>
        <end position="45"/>
    </location>
</feature>
<reference evidence="2 3" key="4">
    <citation type="journal article" date="2011" name="BMC Genomics">
        <title>RNA-Seq improves annotation of protein-coding genes in the cucumber genome.</title>
        <authorList>
            <person name="Li Z."/>
            <person name="Zhang Z."/>
            <person name="Yan P."/>
            <person name="Huang S."/>
            <person name="Fei Z."/>
            <person name="Lin K."/>
        </authorList>
    </citation>
    <scope>NUCLEOTIDE SEQUENCE [LARGE SCALE GENOMIC DNA]</scope>
    <source>
        <strain evidence="3">cv. 9930</strain>
    </source>
</reference>
<sequence length="118" mass="13475">MVNEREIISPLLYHHHHHSLSFLSSFSLIPIIFPNSSSLLTLVPFSNNDPLFSFPLLVPILLSILPLFSFPSLLFFSAFLHLGLSLFPVGFLGSTISWWWCCSFFARGVEIITYYCYS</sequence>
<dbReference type="AlphaFoldDB" id="A0A0A0KB86"/>
<keyword evidence="1" id="KW-1133">Transmembrane helix</keyword>
<evidence type="ECO:0000313" key="2">
    <source>
        <dbReference type="EMBL" id="KGN45021.1"/>
    </source>
</evidence>
<dbReference type="Proteomes" id="UP000029981">
    <property type="component" value="Chromosome 7"/>
</dbReference>
<keyword evidence="3" id="KW-1185">Reference proteome</keyword>
<feature type="transmembrane region" description="Helical" evidence="1">
    <location>
        <begin position="73"/>
        <end position="91"/>
    </location>
</feature>
<reference evidence="2 3" key="2">
    <citation type="journal article" date="2009" name="PLoS ONE">
        <title>An integrated genetic and cytogenetic map of the cucumber genome.</title>
        <authorList>
            <person name="Ren Y."/>
            <person name="Zhang Z."/>
            <person name="Liu J."/>
            <person name="Staub J.E."/>
            <person name="Han Y."/>
            <person name="Cheng Z."/>
            <person name="Li X."/>
            <person name="Lu J."/>
            <person name="Miao H."/>
            <person name="Kang H."/>
            <person name="Xie B."/>
            <person name="Gu X."/>
            <person name="Wang X."/>
            <person name="Du Y."/>
            <person name="Jin W."/>
            <person name="Huang S."/>
        </authorList>
    </citation>
    <scope>NUCLEOTIDE SEQUENCE [LARGE SCALE GENOMIC DNA]</scope>
    <source>
        <strain evidence="3">cv. 9930</strain>
    </source>
</reference>
<keyword evidence="1" id="KW-0472">Membrane</keyword>
<gene>
    <name evidence="2" type="ORF">Csa_7G407740</name>
</gene>
<reference evidence="2 3" key="3">
    <citation type="journal article" date="2010" name="BMC Genomics">
        <title>Transcriptome sequencing and comparative analysis of cucumber flowers with different sex types.</title>
        <authorList>
            <person name="Guo S."/>
            <person name="Zheng Y."/>
            <person name="Joung J.G."/>
            <person name="Liu S."/>
            <person name="Zhang Z."/>
            <person name="Crasta O.R."/>
            <person name="Sobral B.W."/>
            <person name="Xu Y."/>
            <person name="Huang S."/>
            <person name="Fei Z."/>
        </authorList>
    </citation>
    <scope>NUCLEOTIDE SEQUENCE [LARGE SCALE GENOMIC DNA]</scope>
    <source>
        <strain evidence="3">cv. 9930</strain>
    </source>
</reference>
<evidence type="ECO:0000313" key="3">
    <source>
        <dbReference type="Proteomes" id="UP000029981"/>
    </source>
</evidence>
<protein>
    <recommendedName>
        <fullName evidence="4">Transmembrane protein</fullName>
    </recommendedName>
</protein>
<dbReference type="EMBL" id="CM002928">
    <property type="protein sequence ID" value="KGN45021.1"/>
    <property type="molecule type" value="Genomic_DNA"/>
</dbReference>
<organism evidence="2 3">
    <name type="scientific">Cucumis sativus</name>
    <name type="common">Cucumber</name>
    <dbReference type="NCBI Taxonomy" id="3659"/>
    <lineage>
        <taxon>Eukaryota</taxon>
        <taxon>Viridiplantae</taxon>
        <taxon>Streptophyta</taxon>
        <taxon>Embryophyta</taxon>
        <taxon>Tracheophyta</taxon>
        <taxon>Spermatophyta</taxon>
        <taxon>Magnoliopsida</taxon>
        <taxon>eudicotyledons</taxon>
        <taxon>Gunneridae</taxon>
        <taxon>Pentapetalae</taxon>
        <taxon>rosids</taxon>
        <taxon>fabids</taxon>
        <taxon>Cucurbitales</taxon>
        <taxon>Cucurbitaceae</taxon>
        <taxon>Benincaseae</taxon>
        <taxon>Cucumis</taxon>
    </lineage>
</organism>
<name>A0A0A0KB86_CUCSA</name>
<feature type="transmembrane region" description="Helical" evidence="1">
    <location>
        <begin position="51"/>
        <end position="68"/>
    </location>
</feature>